<feature type="transmembrane region" description="Helical" evidence="5">
    <location>
        <begin position="84"/>
        <end position="106"/>
    </location>
</feature>
<dbReference type="InterPro" id="IPR013122">
    <property type="entry name" value="PKD1_2_channel"/>
</dbReference>
<comment type="caution">
    <text evidence="7">The sequence shown here is derived from an EMBL/GenBank/DDBJ whole genome shotgun (WGS) entry which is preliminary data.</text>
</comment>
<evidence type="ECO:0000256" key="2">
    <source>
        <dbReference type="ARBA" id="ARBA00022692"/>
    </source>
</evidence>
<accession>A0ABN9WHP0</accession>
<keyword evidence="2 5" id="KW-0812">Transmembrane</keyword>
<dbReference type="PANTHER" id="PTHR10877:SF183">
    <property type="entry name" value="AT14535P-RELATED"/>
    <property type="match status" value="1"/>
</dbReference>
<keyword evidence="3 5" id="KW-1133">Transmembrane helix</keyword>
<keyword evidence="4 5" id="KW-0472">Membrane</keyword>
<feature type="transmembrane region" description="Helical" evidence="5">
    <location>
        <begin position="222"/>
        <end position="241"/>
    </location>
</feature>
<reference evidence="7" key="1">
    <citation type="submission" date="2023-10" db="EMBL/GenBank/DDBJ databases">
        <authorList>
            <person name="Chen Y."/>
            <person name="Shah S."/>
            <person name="Dougan E. K."/>
            <person name="Thang M."/>
            <person name="Chan C."/>
        </authorList>
    </citation>
    <scope>NUCLEOTIDE SEQUENCE [LARGE SCALE GENOMIC DNA]</scope>
</reference>
<dbReference type="Gene3D" id="1.10.287.70">
    <property type="match status" value="1"/>
</dbReference>
<dbReference type="PANTHER" id="PTHR10877">
    <property type="entry name" value="POLYCYSTIN FAMILY MEMBER"/>
    <property type="match status" value="1"/>
</dbReference>
<organism evidence="7 8">
    <name type="scientific">Prorocentrum cordatum</name>
    <dbReference type="NCBI Taxonomy" id="2364126"/>
    <lineage>
        <taxon>Eukaryota</taxon>
        <taxon>Sar</taxon>
        <taxon>Alveolata</taxon>
        <taxon>Dinophyceae</taxon>
        <taxon>Prorocentrales</taxon>
        <taxon>Prorocentraceae</taxon>
        <taxon>Prorocentrum</taxon>
    </lineage>
</organism>
<dbReference type="EMBL" id="CAUYUJ010018539">
    <property type="protein sequence ID" value="CAK0884389.1"/>
    <property type="molecule type" value="Genomic_DNA"/>
</dbReference>
<evidence type="ECO:0000256" key="4">
    <source>
        <dbReference type="ARBA" id="ARBA00023136"/>
    </source>
</evidence>
<dbReference type="Proteomes" id="UP001189429">
    <property type="component" value="Unassembled WGS sequence"/>
</dbReference>
<gene>
    <name evidence="7" type="ORF">PCOR1329_LOCUS66350</name>
</gene>
<dbReference type="Pfam" id="PF08016">
    <property type="entry name" value="PKD_channel"/>
    <property type="match status" value="1"/>
</dbReference>
<protein>
    <recommendedName>
        <fullName evidence="6">Polycystin cation channel PKD1/PKD2 domain-containing protein</fullName>
    </recommendedName>
</protein>
<evidence type="ECO:0000259" key="6">
    <source>
        <dbReference type="Pfam" id="PF08016"/>
    </source>
</evidence>
<feature type="transmembrane region" description="Helical" evidence="5">
    <location>
        <begin position="283"/>
        <end position="308"/>
    </location>
</feature>
<sequence>GEYGSNVKLPRNDAAAAQAALDSIDQAAWNQGAGIRVSYAIFNKELQRVLASELEVEFRPSGTVIPVQKTRIFLWMPINDIMSWLYPFILCVAFVGYSIINVGVEIYQMTSDWKAYVSNRAEMFDILRDFIHVLIIALMITVTVKQASLDLQPASDNVYVDTTDENNLIDIAYYSIHLQKLFGFTFFLQTFNLIRILRLFPELGPQMQAIGQTLVDGKVMQFFAFLFFCIVGCALTVNTVFGAEQKGFATLQDSLFAMYRFVWGDWDFAEIQSKEYVTTSTSIWGYLIFWILTFVITGTLANVFIAIVGERYTDHLGESMSDWIEEVDRIMANWYGDAFRRKMDNEYKEVAKSMKDWGVRDEDEDSTPKNSTADLALAASVDKVNTRQMAQQKRMDAIDDKLEERFFLLRSA</sequence>
<evidence type="ECO:0000256" key="5">
    <source>
        <dbReference type="SAM" id="Phobius"/>
    </source>
</evidence>
<evidence type="ECO:0000313" key="8">
    <source>
        <dbReference type="Proteomes" id="UP001189429"/>
    </source>
</evidence>
<keyword evidence="8" id="KW-1185">Reference proteome</keyword>
<name>A0ABN9WHP0_9DINO</name>
<feature type="domain" description="Polycystin cation channel PKD1/PKD2" evidence="6">
    <location>
        <begin position="89"/>
        <end position="313"/>
    </location>
</feature>
<dbReference type="InterPro" id="IPR051223">
    <property type="entry name" value="Polycystin"/>
</dbReference>
<comment type="subcellular location">
    <subcellularLocation>
        <location evidence="1">Membrane</location>
        <topology evidence="1">Multi-pass membrane protein</topology>
    </subcellularLocation>
</comment>
<evidence type="ECO:0000313" key="7">
    <source>
        <dbReference type="EMBL" id="CAK0884389.1"/>
    </source>
</evidence>
<feature type="transmembrane region" description="Helical" evidence="5">
    <location>
        <begin position="126"/>
        <end position="144"/>
    </location>
</feature>
<feature type="non-terminal residue" evidence="7">
    <location>
        <position position="1"/>
    </location>
</feature>
<proteinExistence type="predicted"/>
<evidence type="ECO:0000256" key="3">
    <source>
        <dbReference type="ARBA" id="ARBA00022989"/>
    </source>
</evidence>
<evidence type="ECO:0000256" key="1">
    <source>
        <dbReference type="ARBA" id="ARBA00004141"/>
    </source>
</evidence>